<dbReference type="SUPFAM" id="SSF53697">
    <property type="entry name" value="SIS domain"/>
    <property type="match status" value="1"/>
</dbReference>
<evidence type="ECO:0000259" key="5">
    <source>
        <dbReference type="PROSITE" id="PS51464"/>
    </source>
</evidence>
<sequence length="263" mass="29845">MVKFYRKGSTNMQNNDLSNAELHLWEIVQNNPQKIAKMSIVKLSQFAHVSTATIVRTMQKMGYSGYTSYRESLKLQDRSNSNFDVLNEADDKIKSVITKNEIEMNNTLHNLSYSNIEDSISMTKQAKVVYIFARGLSESIGQEIMVKLQLTGKYVEFHADPNIIKTASKRIKQDALVIFISLNGNTPELVDAAKSLSHHDVPTITFTTNPKGQLASLSTLTFMGYMSKTNYFPDYEVRSRLPLQIMTRIFSDAYSVRTGFARQ</sequence>
<dbReference type="Pfam" id="PF01418">
    <property type="entry name" value="HTH_6"/>
    <property type="match status" value="1"/>
</dbReference>
<dbReference type="GO" id="GO:1901135">
    <property type="term" value="P:carbohydrate derivative metabolic process"/>
    <property type="evidence" value="ECO:0007669"/>
    <property type="project" value="InterPro"/>
</dbReference>
<keyword evidence="1" id="KW-0805">Transcription regulation</keyword>
<evidence type="ECO:0000256" key="2">
    <source>
        <dbReference type="ARBA" id="ARBA00023125"/>
    </source>
</evidence>
<proteinExistence type="predicted"/>
<gene>
    <name evidence="6" type="ordered locus">LGAS_0147</name>
</gene>
<dbReference type="InterPro" id="IPR035472">
    <property type="entry name" value="RpiR-like_SIS"/>
</dbReference>
<dbReference type="InterPro" id="IPR001347">
    <property type="entry name" value="SIS_dom"/>
</dbReference>
<dbReference type="Pfam" id="PF01380">
    <property type="entry name" value="SIS"/>
    <property type="match status" value="1"/>
</dbReference>
<dbReference type="InterPro" id="IPR047640">
    <property type="entry name" value="RpiR-like"/>
</dbReference>
<dbReference type="Gene3D" id="3.40.50.10490">
    <property type="entry name" value="Glucose-6-phosphate isomerase like protein, domain 1"/>
    <property type="match status" value="1"/>
</dbReference>
<dbReference type="PANTHER" id="PTHR30514">
    <property type="entry name" value="GLUCOKINASE"/>
    <property type="match status" value="1"/>
</dbReference>
<dbReference type="Proteomes" id="UP000000664">
    <property type="component" value="Chromosome"/>
</dbReference>
<dbReference type="InterPro" id="IPR036388">
    <property type="entry name" value="WH-like_DNA-bd_sf"/>
</dbReference>
<dbReference type="GO" id="GO:0003677">
    <property type="term" value="F:DNA binding"/>
    <property type="evidence" value="ECO:0007669"/>
    <property type="project" value="UniProtKB-KW"/>
</dbReference>
<dbReference type="KEGG" id="lga:LGAS_0147"/>
<dbReference type="GO" id="GO:0003700">
    <property type="term" value="F:DNA-binding transcription factor activity"/>
    <property type="evidence" value="ECO:0007669"/>
    <property type="project" value="InterPro"/>
</dbReference>
<feature type="domain" description="SIS" evidence="5">
    <location>
        <begin position="119"/>
        <end position="263"/>
    </location>
</feature>
<keyword evidence="2" id="KW-0238">DNA-binding</keyword>
<dbReference type="GO" id="GO:0097367">
    <property type="term" value="F:carbohydrate derivative binding"/>
    <property type="evidence" value="ECO:0007669"/>
    <property type="project" value="InterPro"/>
</dbReference>
<dbReference type="EMBL" id="CP000413">
    <property type="protein sequence ID" value="ABJ59559.1"/>
    <property type="molecule type" value="Genomic_DNA"/>
</dbReference>
<reference evidence="6 7" key="1">
    <citation type="journal article" date="2006" name="Proc. Natl. Acad. Sci. U.S.A.">
        <title>Comparative genomics of the lactic acid bacteria.</title>
        <authorList>
            <person name="Makarova K."/>
            <person name="Slesarev A."/>
            <person name="Wolf Y."/>
            <person name="Sorokin A."/>
            <person name="Mirkin B."/>
            <person name="Koonin E."/>
            <person name="Pavlov A."/>
            <person name="Pavlova N."/>
            <person name="Karamychev V."/>
            <person name="Polouchine N."/>
            <person name="Shakhova V."/>
            <person name="Grigoriev I."/>
            <person name="Lou Y."/>
            <person name="Rohksar D."/>
            <person name="Lucas S."/>
            <person name="Huang K."/>
            <person name="Goodstein D.M."/>
            <person name="Hawkins T."/>
            <person name="Plengvidhya V."/>
            <person name="Welker D."/>
            <person name="Hughes J."/>
            <person name="Goh Y."/>
            <person name="Benson A."/>
            <person name="Baldwin K."/>
            <person name="Lee J.H."/>
            <person name="Diaz-Muniz I."/>
            <person name="Dosti B."/>
            <person name="Smeianov V."/>
            <person name="Wechter W."/>
            <person name="Barabote R."/>
            <person name="Lorca G."/>
            <person name="Altermann E."/>
            <person name="Barrangou R."/>
            <person name="Ganesan B."/>
            <person name="Xie Y."/>
            <person name="Rawsthorne H."/>
            <person name="Tamir D."/>
            <person name="Parker C."/>
            <person name="Breidt F."/>
            <person name="Broadbent J."/>
            <person name="Hutkins R."/>
            <person name="O'Sullivan D."/>
            <person name="Steele J."/>
            <person name="Unlu G."/>
            <person name="Saier M."/>
            <person name="Klaenhammer T."/>
            <person name="Richardson P."/>
            <person name="Kozyavkin S."/>
            <person name="Weimer B."/>
            <person name="Mills D."/>
        </authorList>
    </citation>
    <scope>NUCLEOTIDE SEQUENCE [LARGE SCALE GENOMIC DNA]</scope>
    <source>
        <strain evidence="7">ATCC 33323 / DSM 20243 / BCRC 14619 / CIP 102991 / JCM 1131 / KCTC 3163 / NCIMB 11718 / NCTC 13722 / AM63</strain>
    </source>
</reference>
<keyword evidence="3" id="KW-0804">Transcription</keyword>
<dbReference type="SUPFAM" id="SSF46689">
    <property type="entry name" value="Homeodomain-like"/>
    <property type="match status" value="1"/>
</dbReference>
<dbReference type="CDD" id="cd05013">
    <property type="entry name" value="SIS_RpiR"/>
    <property type="match status" value="1"/>
</dbReference>
<dbReference type="InterPro" id="IPR000281">
    <property type="entry name" value="HTH_RpiR"/>
</dbReference>
<organism evidence="6 7">
    <name type="scientific">Lactobacillus gasseri (strain ATCC 33323 / DSM 20243 / BCRC 14619 / CIP 102991 / JCM 1131 / KCTC 3163 / NCIMB 11718 / NCTC 13722 / AM63)</name>
    <dbReference type="NCBI Taxonomy" id="324831"/>
    <lineage>
        <taxon>Bacteria</taxon>
        <taxon>Bacillati</taxon>
        <taxon>Bacillota</taxon>
        <taxon>Bacilli</taxon>
        <taxon>Lactobacillales</taxon>
        <taxon>Lactobacillaceae</taxon>
        <taxon>Lactobacillus</taxon>
    </lineage>
</organism>
<dbReference type="PANTHER" id="PTHR30514:SF21">
    <property type="entry name" value="RPIR-FAMILY TRANSCRIPTIONAL REGULATOR"/>
    <property type="match status" value="1"/>
</dbReference>
<dbReference type="PROSITE" id="PS51464">
    <property type="entry name" value="SIS"/>
    <property type="match status" value="1"/>
</dbReference>
<protein>
    <submittedName>
        <fullName evidence="6">Transcriptional regulator</fullName>
    </submittedName>
</protein>
<evidence type="ECO:0000313" key="7">
    <source>
        <dbReference type="Proteomes" id="UP000000664"/>
    </source>
</evidence>
<dbReference type="AlphaFoldDB" id="A0A805Z617"/>
<dbReference type="PROSITE" id="PS51071">
    <property type="entry name" value="HTH_RPIR"/>
    <property type="match status" value="1"/>
</dbReference>
<evidence type="ECO:0000256" key="1">
    <source>
        <dbReference type="ARBA" id="ARBA00023015"/>
    </source>
</evidence>
<accession>A0A805Z617</accession>
<dbReference type="Gene3D" id="1.10.10.10">
    <property type="entry name" value="Winged helix-like DNA-binding domain superfamily/Winged helix DNA-binding domain"/>
    <property type="match status" value="1"/>
</dbReference>
<dbReference type="InterPro" id="IPR009057">
    <property type="entry name" value="Homeodomain-like_sf"/>
</dbReference>
<evidence type="ECO:0000256" key="3">
    <source>
        <dbReference type="ARBA" id="ARBA00023163"/>
    </source>
</evidence>
<evidence type="ECO:0000313" key="6">
    <source>
        <dbReference type="EMBL" id="ABJ59559.1"/>
    </source>
</evidence>
<name>A0A805Z617_LACGA</name>
<dbReference type="InterPro" id="IPR046348">
    <property type="entry name" value="SIS_dom_sf"/>
</dbReference>
<evidence type="ECO:0000259" key="4">
    <source>
        <dbReference type="PROSITE" id="PS51071"/>
    </source>
</evidence>
<feature type="domain" description="HTH rpiR-type" evidence="4">
    <location>
        <begin position="4"/>
        <end position="80"/>
    </location>
</feature>